<dbReference type="SUPFAM" id="SSF53067">
    <property type="entry name" value="Actin-like ATPase domain"/>
    <property type="match status" value="2"/>
</dbReference>
<dbReference type="Gene3D" id="3.30.420.40">
    <property type="match status" value="2"/>
</dbReference>
<organism evidence="4 5">
    <name type="scientific">Trichuris muris</name>
    <name type="common">Mouse whipworm</name>
    <dbReference type="NCBI Taxonomy" id="70415"/>
    <lineage>
        <taxon>Eukaryota</taxon>
        <taxon>Metazoa</taxon>
        <taxon>Ecdysozoa</taxon>
        <taxon>Nematoda</taxon>
        <taxon>Enoplea</taxon>
        <taxon>Dorylaimia</taxon>
        <taxon>Trichinellida</taxon>
        <taxon>Trichuridae</taxon>
        <taxon>Trichuris</taxon>
    </lineage>
</organism>
<dbReference type="SMART" id="SM00268">
    <property type="entry name" value="ACTIN"/>
    <property type="match status" value="1"/>
</dbReference>
<evidence type="ECO:0000256" key="3">
    <source>
        <dbReference type="SAM" id="SignalP"/>
    </source>
</evidence>
<feature type="chain" id="PRO_5024389959" evidence="3">
    <location>
        <begin position="19"/>
        <end position="534"/>
    </location>
</feature>
<sequence length="534" mass="58868">MLALEALLPVLILRQATFDSLLSSAWTTLGHFVNQSVQKWRLSYLPSKRSCNSCSIGKMFTEDISALVFDAGSHTIRVGFAGDDAPKIDLPAFVGVGPRPENPPEKGESCGYIPFQHLGENGTYYIGTIPIHFPREDVEMATALHDSMIEDWDMFEGILQFVYDYYIGNSSEFSALFTEPAWNRRDKREQLAELMFEKFGSPAFFLAKSAVLAAYAHGRTSALVVDSGASQTYAVAVLDGYCIPATIARSPLAGDFISTSCLQYLQSANIEVVPKYMIKSKESCDGGKQAVWKKKSDLPKVTQSFHNCMVKEAIDDLKACALQVSDTALETELVEKYPRVHYEFPNGTGVDLGKERFEITETLFDTSFIKPGMLTSPALSISSVISTSINLCDNENRASLYGAVLVTGGNSLLSGFTERLNYEINQRLTSNVKVKLLHAPSTLERRFGAWTGGSILGSLPAFQKMWISKQEYEESGRGIVIKKCPEAFGTCAVHACVIWSRTHLLIRTVASVGAALFGSKPAKRCPLLEKIRFR</sequence>
<keyword evidence="3" id="KW-0732">Signal</keyword>
<dbReference type="InterPro" id="IPR043129">
    <property type="entry name" value="ATPase_NBD"/>
</dbReference>
<evidence type="ECO:0000313" key="4">
    <source>
        <dbReference type="Proteomes" id="UP000046395"/>
    </source>
</evidence>
<reference evidence="5" key="1">
    <citation type="submission" date="2019-12" db="UniProtKB">
        <authorList>
            <consortium name="WormBaseParasite"/>
        </authorList>
    </citation>
    <scope>IDENTIFICATION</scope>
</reference>
<evidence type="ECO:0000313" key="5">
    <source>
        <dbReference type="WBParaSite" id="TMUE_1000005699.1"/>
    </source>
</evidence>
<keyword evidence="4" id="KW-1185">Reference proteome</keyword>
<dbReference type="STRING" id="70415.A0A5S6QEU3"/>
<dbReference type="Pfam" id="PF00022">
    <property type="entry name" value="Actin"/>
    <property type="match status" value="1"/>
</dbReference>
<keyword evidence="1" id="KW-0206">Cytoskeleton</keyword>
<dbReference type="PROSITE" id="PS00432">
    <property type="entry name" value="ACTINS_2"/>
    <property type="match status" value="1"/>
</dbReference>
<dbReference type="PANTHER" id="PTHR11937">
    <property type="entry name" value="ACTIN"/>
    <property type="match status" value="1"/>
</dbReference>
<dbReference type="AlphaFoldDB" id="A0A5S6QEU3"/>
<dbReference type="Gene3D" id="2.30.36.70">
    <property type="entry name" value="Actin, Chain A, domain 2"/>
    <property type="match status" value="1"/>
</dbReference>
<dbReference type="InterPro" id="IPR004001">
    <property type="entry name" value="Actin_CS"/>
</dbReference>
<dbReference type="FunFam" id="3.30.420.40:FF:000058">
    <property type="entry name" value="Putative actin-related protein 5"/>
    <property type="match status" value="1"/>
</dbReference>
<evidence type="ECO:0000256" key="2">
    <source>
        <dbReference type="RuleBase" id="RU000487"/>
    </source>
</evidence>
<dbReference type="CDD" id="cd13395">
    <property type="entry name" value="ASKHA_NBD_Arp4_ACTL6-like"/>
    <property type="match status" value="1"/>
</dbReference>
<comment type="similarity">
    <text evidence="2">Belongs to the actin family.</text>
</comment>
<keyword evidence="1" id="KW-0963">Cytoplasm</keyword>
<feature type="signal peptide" evidence="3">
    <location>
        <begin position="1"/>
        <end position="18"/>
    </location>
</feature>
<evidence type="ECO:0000256" key="1">
    <source>
        <dbReference type="ARBA" id="ARBA00023212"/>
    </source>
</evidence>
<dbReference type="InterPro" id="IPR004000">
    <property type="entry name" value="Actin"/>
</dbReference>
<name>A0A5S6QEU3_TRIMR</name>
<proteinExistence type="inferred from homology"/>
<dbReference type="PRINTS" id="PR00190">
    <property type="entry name" value="ACTIN"/>
</dbReference>
<protein>
    <submittedName>
        <fullName evidence="5">Actin-like protein 6A</fullName>
    </submittedName>
</protein>
<dbReference type="Proteomes" id="UP000046395">
    <property type="component" value="Unassembled WGS sequence"/>
</dbReference>
<dbReference type="Gene3D" id="3.90.640.10">
    <property type="entry name" value="Actin, Chain A, domain 4"/>
    <property type="match status" value="1"/>
</dbReference>
<accession>A0A5S6QEU3</accession>
<dbReference type="WBParaSite" id="TMUE_1000005699.1">
    <property type="protein sequence ID" value="TMUE_1000005699.1"/>
    <property type="gene ID" value="WBGene00286732"/>
</dbReference>